<dbReference type="NCBIfam" id="NF009688">
    <property type="entry name" value="PRK13209.1"/>
    <property type="match status" value="1"/>
</dbReference>
<dbReference type="InterPro" id="IPR013022">
    <property type="entry name" value="Xyl_isomerase-like_TIM-brl"/>
</dbReference>
<evidence type="ECO:0000259" key="3">
    <source>
        <dbReference type="Pfam" id="PF01261"/>
    </source>
</evidence>
<dbReference type="GO" id="GO:0016861">
    <property type="term" value="F:intramolecular oxidoreductase activity, interconverting aldoses and ketoses"/>
    <property type="evidence" value="ECO:0007669"/>
    <property type="project" value="InterPro"/>
</dbReference>
<dbReference type="NCBIfam" id="NF009689">
    <property type="entry name" value="PRK13210.1"/>
    <property type="match status" value="1"/>
</dbReference>
<dbReference type="Gene3D" id="3.20.20.150">
    <property type="entry name" value="Divalent-metal-dependent TIM barrel enzymes"/>
    <property type="match status" value="1"/>
</dbReference>
<evidence type="ECO:0000256" key="1">
    <source>
        <dbReference type="ARBA" id="ARBA00023235"/>
    </source>
</evidence>
<evidence type="ECO:0000313" key="4">
    <source>
        <dbReference type="EMBL" id="CEM60644.1"/>
    </source>
</evidence>
<dbReference type="PANTHER" id="PTHR43489:SF1">
    <property type="entry name" value="L-RIBULOSE-5-PHOSPHATE 3-EPIMERASE SGBU-RELATED"/>
    <property type="match status" value="1"/>
</dbReference>
<keyword evidence="5" id="KW-1185">Reference proteome</keyword>
<dbReference type="Proteomes" id="UP000042527">
    <property type="component" value="Unassembled WGS sequence"/>
</dbReference>
<name>A0A0B7GPY5_TREPH</name>
<dbReference type="Pfam" id="PF01261">
    <property type="entry name" value="AP_endonuc_2"/>
    <property type="match status" value="1"/>
</dbReference>
<feature type="domain" description="Xylose isomerase-like TIM barrel" evidence="3">
    <location>
        <begin position="25"/>
        <end position="274"/>
    </location>
</feature>
<dbReference type="RefSeq" id="WP_002699228.1">
    <property type="nucleotide sequence ID" value="NZ_CDNC01000001.1"/>
</dbReference>
<sequence length="283" mass="31966">MEKVYQLGLYEKAMPSSLSYEEALRTAAKCGFDFVEISVDETDEKLKRLDYSRTEIQRLNNIMSETGICFRSMCLSGHRKYPLGSMDEKIRSKSLEIMEKAVVLASALGIRIIQLAGYDVYYEQGNEETKNFFASNLQKAVDMAAKAGIMLGFETMETEFMDTTEKAMHYVKAIHSPYLGVYPDLGNITNAACKYKTDVLSDLETGRGHLIAMHLKETVPGKYREIPFGTGHVDFEGGIQKAWQLGVRRFVAEMWYTGNPSWENDIRDAHAMLSAILDKQQTG</sequence>
<evidence type="ECO:0000256" key="2">
    <source>
        <dbReference type="NCBIfam" id="TIGR00542"/>
    </source>
</evidence>
<dbReference type="InterPro" id="IPR004560">
    <property type="entry name" value="L-Ru-5P_3-Epase"/>
</dbReference>
<reference evidence="5" key="1">
    <citation type="submission" date="2015-01" db="EMBL/GenBank/DDBJ databases">
        <authorList>
            <person name="Manzoor Shahid"/>
            <person name="Zubair Saima"/>
        </authorList>
    </citation>
    <scope>NUCLEOTIDE SEQUENCE [LARGE SCALE GENOMIC DNA]</scope>
    <source>
        <strain evidence="5">V1</strain>
    </source>
</reference>
<dbReference type="PANTHER" id="PTHR43489">
    <property type="entry name" value="ISOMERASE"/>
    <property type="match status" value="1"/>
</dbReference>
<dbReference type="OrthoDB" id="3185623at2"/>
<dbReference type="GO" id="GO:0034015">
    <property type="term" value="F:L-ribulose-5-phosphate 3-epimerase activity"/>
    <property type="evidence" value="ECO:0007669"/>
    <property type="project" value="TreeGrafter"/>
</dbReference>
<organism evidence="4 5">
    <name type="scientific">Treponema phagedenis</name>
    <dbReference type="NCBI Taxonomy" id="162"/>
    <lineage>
        <taxon>Bacteria</taxon>
        <taxon>Pseudomonadati</taxon>
        <taxon>Spirochaetota</taxon>
        <taxon>Spirochaetia</taxon>
        <taxon>Spirochaetales</taxon>
        <taxon>Treponemataceae</taxon>
        <taxon>Treponema</taxon>
    </lineage>
</organism>
<proteinExistence type="predicted"/>
<gene>
    <name evidence="4" type="primary">ulaE</name>
    <name evidence="4" type="ORF">TPHV1_10312</name>
</gene>
<accession>A0A0B7GPY5</accession>
<dbReference type="InterPro" id="IPR050417">
    <property type="entry name" value="Sugar_Epim/Isomerase"/>
</dbReference>
<dbReference type="NCBIfam" id="TIGR00542">
    <property type="entry name" value="hxl6Piso_put"/>
    <property type="match status" value="1"/>
</dbReference>
<protein>
    <recommendedName>
        <fullName evidence="2">L-ribulose-5-phosphate 3-epimerase</fullName>
    </recommendedName>
</protein>
<evidence type="ECO:0000313" key="5">
    <source>
        <dbReference type="Proteomes" id="UP000042527"/>
    </source>
</evidence>
<dbReference type="GO" id="GO:0019852">
    <property type="term" value="P:L-ascorbic acid metabolic process"/>
    <property type="evidence" value="ECO:0007669"/>
    <property type="project" value="TreeGrafter"/>
</dbReference>
<dbReference type="SUPFAM" id="SSF51658">
    <property type="entry name" value="Xylose isomerase-like"/>
    <property type="match status" value="1"/>
</dbReference>
<dbReference type="InterPro" id="IPR036237">
    <property type="entry name" value="Xyl_isomerase-like_sf"/>
</dbReference>
<dbReference type="EMBL" id="CDNC01000001">
    <property type="protein sequence ID" value="CEM60644.1"/>
    <property type="molecule type" value="Genomic_DNA"/>
</dbReference>
<keyword evidence="1" id="KW-0413">Isomerase</keyword>
<dbReference type="AlphaFoldDB" id="A0A0B7GPY5"/>